<dbReference type="PANTHER" id="PTHR12994">
    <property type="entry name" value="SECERNIN"/>
    <property type="match status" value="1"/>
</dbReference>
<name>A0A0K8TLR1_TABBR</name>
<evidence type="ECO:0000313" key="2">
    <source>
        <dbReference type="EMBL" id="JAI14865.1"/>
    </source>
</evidence>
<dbReference type="GO" id="GO:0016805">
    <property type="term" value="F:dipeptidase activity"/>
    <property type="evidence" value="ECO:0007669"/>
    <property type="project" value="InterPro"/>
</dbReference>
<accession>A0A0K8TLR1</accession>
<proteinExistence type="evidence at transcript level"/>
<dbReference type="PANTHER" id="PTHR12994:SF17">
    <property type="entry name" value="LD30995P"/>
    <property type="match status" value="1"/>
</dbReference>
<dbReference type="GO" id="GO:0006508">
    <property type="term" value="P:proteolysis"/>
    <property type="evidence" value="ECO:0007669"/>
    <property type="project" value="InterPro"/>
</dbReference>
<protein>
    <submittedName>
        <fullName evidence="2">Putative dipeptidase amino acid transport and metabolism</fullName>
    </submittedName>
</protein>
<dbReference type="GO" id="GO:0070004">
    <property type="term" value="F:cysteine-type exopeptidase activity"/>
    <property type="evidence" value="ECO:0007669"/>
    <property type="project" value="InterPro"/>
</dbReference>
<dbReference type="EMBL" id="GDAI01002738">
    <property type="protein sequence ID" value="JAI14865.1"/>
    <property type="molecule type" value="mRNA"/>
</dbReference>
<dbReference type="InterPro" id="IPR005322">
    <property type="entry name" value="Peptidase_C69"/>
</dbReference>
<organism evidence="2">
    <name type="scientific">Tabanus bromius</name>
    <name type="common">Band-eyed brown horse fly</name>
    <dbReference type="NCBI Taxonomy" id="304241"/>
    <lineage>
        <taxon>Eukaryota</taxon>
        <taxon>Metazoa</taxon>
        <taxon>Ecdysozoa</taxon>
        <taxon>Arthropoda</taxon>
        <taxon>Hexapoda</taxon>
        <taxon>Insecta</taxon>
        <taxon>Pterygota</taxon>
        <taxon>Neoptera</taxon>
        <taxon>Endopterygota</taxon>
        <taxon>Diptera</taxon>
        <taxon>Brachycera</taxon>
        <taxon>Tabanomorpha</taxon>
        <taxon>Tabanoidea</taxon>
        <taxon>Tabanidae</taxon>
        <taxon>Tabanus</taxon>
    </lineage>
</organism>
<evidence type="ECO:0000256" key="1">
    <source>
        <dbReference type="ARBA" id="ARBA00005705"/>
    </source>
</evidence>
<dbReference type="AlphaFoldDB" id="A0A0K8TLR1"/>
<sequence>MSSYAGDCFIVLNPHSEENSVIYGRNCTRPEGEVQEVLYFPSSEDGESVKCDGGAQVDGAPSLAVILSKSANVWGAESGANEKNVSVGISWTDSEPDEGSVKSTDLARLALQRSSTASEALDIITSLNENYGNESSKFSFVICDPTEAWILNLCGKLWAAEKISSGFRKLPSTGLAIRTQIDKSIDDLGDKLKEKGLWDGSGDLDFAKSFSSEPSDAEWNQDEPPSDGGFSLTDMFEVLRSTDNAGSSQVSILKASGISCHWFTATPNPKESVFKPFAFAPDARISPLTKIPEGESTTLLHKLHDQRNWENVGELLKSLEARCVEEVKSFLAEHSTPNQELDELMKDCVEAEVKFYR</sequence>
<dbReference type="Gene3D" id="3.60.60.10">
    <property type="entry name" value="Penicillin V Acylase, Chain A"/>
    <property type="match status" value="1"/>
</dbReference>
<dbReference type="Pfam" id="PF03577">
    <property type="entry name" value="Peptidase_C69"/>
    <property type="match status" value="1"/>
</dbReference>
<comment type="similarity">
    <text evidence="1">Belongs to the peptidase C69 family. Secernin subfamily.</text>
</comment>
<reference evidence="2" key="1">
    <citation type="journal article" date="2015" name="Insect Biochem. Mol. Biol.">
        <title>An insight into the sialome of the horse fly, Tabanus bromius.</title>
        <authorList>
            <person name="Ribeiro J.M."/>
            <person name="Kazimirova M."/>
            <person name="Takac P."/>
            <person name="Andersen J.F."/>
            <person name="Francischetti I.M."/>
        </authorList>
    </citation>
    <scope>NUCLEOTIDE SEQUENCE</scope>
</reference>